<dbReference type="FunFam" id="1.25.10.10:FF:000331">
    <property type="entry name" value="Phosphoprotein phosphatase, putative"/>
    <property type="match status" value="1"/>
</dbReference>
<dbReference type="Gene3D" id="1.25.10.10">
    <property type="entry name" value="Leucine-rich Repeat Variant"/>
    <property type="match status" value="1"/>
</dbReference>
<feature type="region of interest" description="Disordered" evidence="2">
    <location>
        <begin position="448"/>
        <end position="468"/>
    </location>
</feature>
<dbReference type="PANTHER" id="PTHR10257">
    <property type="entry name" value="SERINE/THREONINE PROTEIN PHOSPHATASE 2A PP2A REGULATORY SUBUNIT B"/>
    <property type="match status" value="1"/>
</dbReference>
<dbReference type="InterPro" id="IPR016024">
    <property type="entry name" value="ARM-type_fold"/>
</dbReference>
<feature type="region of interest" description="Disordered" evidence="2">
    <location>
        <begin position="1"/>
        <end position="29"/>
    </location>
</feature>
<dbReference type="GO" id="GO:0007165">
    <property type="term" value="P:signal transduction"/>
    <property type="evidence" value="ECO:0007669"/>
    <property type="project" value="InterPro"/>
</dbReference>
<proteinExistence type="inferred from homology"/>
<comment type="similarity">
    <text evidence="1">Belongs to the phosphatase 2A regulatory subunit B56 family.</text>
</comment>
<dbReference type="PANTHER" id="PTHR10257:SF3">
    <property type="entry name" value="SERINE_THREONINE-PROTEIN PHOSPHATASE 2A 56 KDA REGULATORY SUBUNIT GAMMA ISOFORM"/>
    <property type="match status" value="1"/>
</dbReference>
<feature type="compositionally biased region" description="Acidic residues" evidence="2">
    <location>
        <begin position="15"/>
        <end position="27"/>
    </location>
</feature>
<dbReference type="InterPro" id="IPR011989">
    <property type="entry name" value="ARM-like"/>
</dbReference>
<organism evidence="3 4">
    <name type="scientific">Nezara viridula</name>
    <name type="common">Southern green stink bug</name>
    <name type="synonym">Cimex viridulus</name>
    <dbReference type="NCBI Taxonomy" id="85310"/>
    <lineage>
        <taxon>Eukaryota</taxon>
        <taxon>Metazoa</taxon>
        <taxon>Ecdysozoa</taxon>
        <taxon>Arthropoda</taxon>
        <taxon>Hexapoda</taxon>
        <taxon>Insecta</taxon>
        <taxon>Pterygota</taxon>
        <taxon>Neoptera</taxon>
        <taxon>Paraneoptera</taxon>
        <taxon>Hemiptera</taxon>
        <taxon>Heteroptera</taxon>
        <taxon>Panheteroptera</taxon>
        <taxon>Pentatomomorpha</taxon>
        <taxon>Pentatomoidea</taxon>
        <taxon>Pentatomidae</taxon>
        <taxon>Pentatominae</taxon>
        <taxon>Nezara</taxon>
    </lineage>
</organism>
<dbReference type="GO" id="GO:0000159">
    <property type="term" value="C:protein phosphatase type 2A complex"/>
    <property type="evidence" value="ECO:0007669"/>
    <property type="project" value="InterPro"/>
</dbReference>
<evidence type="ECO:0000256" key="2">
    <source>
        <dbReference type="SAM" id="MobiDB-lite"/>
    </source>
</evidence>
<dbReference type="EMBL" id="OV725082">
    <property type="protein sequence ID" value="CAH1405115.1"/>
    <property type="molecule type" value="Genomic_DNA"/>
</dbReference>
<evidence type="ECO:0000313" key="4">
    <source>
        <dbReference type="Proteomes" id="UP001152798"/>
    </source>
</evidence>
<dbReference type="SUPFAM" id="SSF48371">
    <property type="entry name" value="ARM repeat"/>
    <property type="match status" value="1"/>
</dbReference>
<dbReference type="Proteomes" id="UP001152798">
    <property type="component" value="Chromosome 6"/>
</dbReference>
<evidence type="ECO:0008006" key="5">
    <source>
        <dbReference type="Google" id="ProtNLM"/>
    </source>
</evidence>
<name>A0A9P0MUN9_NEZVI</name>
<gene>
    <name evidence="3" type="ORF">NEZAVI_LOCUS13399</name>
</gene>
<dbReference type="InterPro" id="IPR002554">
    <property type="entry name" value="PP2A_B56"/>
</dbReference>
<evidence type="ECO:0000256" key="1">
    <source>
        <dbReference type="ARBA" id="ARBA00009745"/>
    </source>
</evidence>
<dbReference type="AlphaFoldDB" id="A0A9P0MUN9"/>
<evidence type="ECO:0000313" key="3">
    <source>
        <dbReference type="EMBL" id="CAH1405115.1"/>
    </source>
</evidence>
<protein>
    <recommendedName>
        <fullName evidence="5">Serine/threonine protein phosphatase 2A regulatory subunit</fullName>
    </recommendedName>
</protein>
<keyword evidence="4" id="KW-1185">Reference proteome</keyword>
<accession>A0A9P0MUN9</accession>
<dbReference type="Pfam" id="PF01603">
    <property type="entry name" value="B56"/>
    <property type="match status" value="1"/>
</dbReference>
<dbReference type="GO" id="GO:0019888">
    <property type="term" value="F:protein phosphatase regulator activity"/>
    <property type="evidence" value="ECO:0007669"/>
    <property type="project" value="InterPro"/>
</dbReference>
<reference evidence="3" key="1">
    <citation type="submission" date="2022-01" db="EMBL/GenBank/DDBJ databases">
        <authorList>
            <person name="King R."/>
        </authorList>
    </citation>
    <scope>NUCLEOTIDE SEQUENCE</scope>
</reference>
<feature type="compositionally biased region" description="Polar residues" evidence="2">
    <location>
        <begin position="1"/>
        <end position="10"/>
    </location>
</feature>
<dbReference type="OrthoDB" id="10264446at2759"/>
<sequence>MSSIAYLSKNSESFDSVEEDDSDDEDLATLGITLPPSEISLPRPICSKKEEWISEKIKKCMVICDFKQDSIDDIEEKTESLDDLLEFFIQDPGPMSRDIYGQLFDMFSVNLCRKIPQSVKRCYDPEEDSHTMEEAWPHLKLVYEIFVRFLEMSCLRLDYSKVYMSDRFLHEIMELMDSDDPREKDLAKTVVHRIYARFCTSRPYLRKELCNILLKFIYDTEFFSGISEILEIFSCIINGLSVPLSEEFVVFLSKVLVPLHKVKNLSTFLHPLTICLVNFLHKDTNTFKIIIEGLIKYWPKTNSQKEVQFLSEIEELFEALDSEGFGQVLGPLVSQLSKCVLSPHFQVVERSLSLFDNPWAWHLVKEHYTKVLPYLMPSLLQRRRGHWNQTVAVLVNNILKKFKELDPPFFENVVRECMKPPAEPKKTRKSRNNVDEDSLEEGIWGSEEDNFEGYFPNTFSGRGDEIEK</sequence>